<comment type="caution">
    <text evidence="3">The sequence shown here is derived from an EMBL/GenBank/DDBJ whole genome shotgun (WGS) entry which is preliminary data.</text>
</comment>
<accession>A0A811UFT4</accession>
<dbReference type="Proteomes" id="UP000606786">
    <property type="component" value="Unassembled WGS sequence"/>
</dbReference>
<sequence>MVEFWGIFVVFSACAAFQMTESRVHNAHKPRNNLNRSTVRTESISNSIDSEEVRLLSSNIPRNSLEDNLSASSEQTEANLLKKVENSSEENEISSTTKSITVKKRLSLVQRRQELFKFARDGMRIFEQDFVRLTPLKDLEGIDLDEETPDFEALEEASEIVDDLNADFNSPFEVAPELLEVLEKVGWLDMRYKLGEEVFTFFKEFGIQLNKFVNTLTPRERQREAGLVDLNRRFSTGSTDAIWAAFTEFWAYFDA</sequence>
<feature type="region of interest" description="Disordered" evidence="1">
    <location>
        <begin position="24"/>
        <end position="45"/>
    </location>
</feature>
<feature type="chain" id="PRO_5032771622" evidence="2">
    <location>
        <begin position="17"/>
        <end position="255"/>
    </location>
</feature>
<feature type="signal peptide" evidence="2">
    <location>
        <begin position="1"/>
        <end position="16"/>
    </location>
</feature>
<evidence type="ECO:0000256" key="1">
    <source>
        <dbReference type="SAM" id="MobiDB-lite"/>
    </source>
</evidence>
<feature type="compositionally biased region" description="Polar residues" evidence="1">
    <location>
        <begin position="32"/>
        <end position="45"/>
    </location>
</feature>
<reference evidence="3" key="1">
    <citation type="submission" date="2020-11" db="EMBL/GenBank/DDBJ databases">
        <authorList>
            <person name="Whitehead M."/>
        </authorList>
    </citation>
    <scope>NUCLEOTIDE SEQUENCE</scope>
    <source>
        <strain evidence="3">EGII</strain>
    </source>
</reference>
<keyword evidence="4" id="KW-1185">Reference proteome</keyword>
<protein>
    <submittedName>
        <fullName evidence="3">(Mediterranean fruit fly) hypothetical protein</fullName>
    </submittedName>
</protein>
<evidence type="ECO:0000313" key="3">
    <source>
        <dbReference type="EMBL" id="CAD6997714.1"/>
    </source>
</evidence>
<evidence type="ECO:0000256" key="2">
    <source>
        <dbReference type="SAM" id="SignalP"/>
    </source>
</evidence>
<keyword evidence="2" id="KW-0732">Signal</keyword>
<organism evidence="3 4">
    <name type="scientific">Ceratitis capitata</name>
    <name type="common">Mediterranean fruit fly</name>
    <name type="synonym">Tephritis capitata</name>
    <dbReference type="NCBI Taxonomy" id="7213"/>
    <lineage>
        <taxon>Eukaryota</taxon>
        <taxon>Metazoa</taxon>
        <taxon>Ecdysozoa</taxon>
        <taxon>Arthropoda</taxon>
        <taxon>Hexapoda</taxon>
        <taxon>Insecta</taxon>
        <taxon>Pterygota</taxon>
        <taxon>Neoptera</taxon>
        <taxon>Endopterygota</taxon>
        <taxon>Diptera</taxon>
        <taxon>Brachycera</taxon>
        <taxon>Muscomorpha</taxon>
        <taxon>Tephritoidea</taxon>
        <taxon>Tephritidae</taxon>
        <taxon>Ceratitis</taxon>
        <taxon>Ceratitis</taxon>
    </lineage>
</organism>
<proteinExistence type="predicted"/>
<gene>
    <name evidence="3" type="ORF">CCAP1982_LOCUS6346</name>
</gene>
<dbReference type="EMBL" id="CAJHJT010000012">
    <property type="protein sequence ID" value="CAD6997714.1"/>
    <property type="molecule type" value="Genomic_DNA"/>
</dbReference>
<name>A0A811UFT4_CERCA</name>
<dbReference type="AlphaFoldDB" id="A0A811UFT4"/>
<evidence type="ECO:0000313" key="4">
    <source>
        <dbReference type="Proteomes" id="UP000606786"/>
    </source>
</evidence>
<dbReference type="OrthoDB" id="8046388at2759"/>